<dbReference type="SUPFAM" id="SSF46689">
    <property type="entry name" value="Homeodomain-like"/>
    <property type="match status" value="1"/>
</dbReference>
<dbReference type="PANTHER" id="PTHR30347">
    <property type="entry name" value="POTASSIUM CHANNEL RELATED"/>
    <property type="match status" value="1"/>
</dbReference>
<comment type="caution">
    <text evidence="4">The sequence shown here is derived from an EMBL/GenBank/DDBJ whole genome shotgun (WGS) entry which is preliminary data.</text>
</comment>
<dbReference type="Pfam" id="PF13565">
    <property type="entry name" value="HTH_32"/>
    <property type="match status" value="1"/>
</dbReference>
<dbReference type="InterPro" id="IPR038717">
    <property type="entry name" value="Tc1-like_DDE_dom"/>
</dbReference>
<evidence type="ECO:0000259" key="1">
    <source>
        <dbReference type="Pfam" id="PF13358"/>
    </source>
</evidence>
<dbReference type="Pfam" id="PF13358">
    <property type="entry name" value="DDE_3"/>
    <property type="match status" value="1"/>
</dbReference>
<dbReference type="InterPro" id="IPR009057">
    <property type="entry name" value="Homeodomain-like_sf"/>
</dbReference>
<dbReference type="InterPro" id="IPR052702">
    <property type="entry name" value="MscS-like_channel"/>
</dbReference>
<dbReference type="GO" id="GO:0003676">
    <property type="term" value="F:nucleic acid binding"/>
    <property type="evidence" value="ECO:0007669"/>
    <property type="project" value="InterPro"/>
</dbReference>
<dbReference type="PANTHER" id="PTHR30347:SF1">
    <property type="entry name" value="MECHANOSENSITIVE CHANNEL MSCK"/>
    <property type="match status" value="1"/>
</dbReference>
<accession>A0A109LAF6</accession>
<dbReference type="EMBL" id="LCYC01000004">
    <property type="protein sequence ID" value="KWV84050.1"/>
    <property type="molecule type" value="Genomic_DNA"/>
</dbReference>
<dbReference type="EMBL" id="LCYC01000062">
    <property type="protein sequence ID" value="KWV71277.1"/>
    <property type="molecule type" value="Genomic_DNA"/>
</dbReference>
<dbReference type="InterPro" id="IPR036397">
    <property type="entry name" value="RNaseH_sf"/>
</dbReference>
<dbReference type="Proteomes" id="UP000063434">
    <property type="component" value="Unassembled WGS sequence"/>
</dbReference>
<evidence type="ECO:0000313" key="4">
    <source>
        <dbReference type="EMBL" id="KWV84050.1"/>
    </source>
</evidence>
<dbReference type="NCBIfam" id="NF033545">
    <property type="entry name" value="transpos_IS630"/>
    <property type="match status" value="1"/>
</dbReference>
<protein>
    <submittedName>
        <fullName evidence="4">Integrase core domain protein</fullName>
    </submittedName>
</protein>
<reference evidence="4 5" key="1">
    <citation type="submission" date="2015-05" db="EMBL/GenBank/DDBJ databases">
        <title>A genomic and transcriptomic approach to investigate the blue pigment phenotype in Pseudomonas fluorescens.</title>
        <authorList>
            <person name="Andreani N.A."/>
            <person name="Cardazzo B."/>
        </authorList>
    </citation>
    <scope>NUCLEOTIDE SEQUENCE [LARGE SCALE GENOMIC DNA]</scope>
    <source>
        <strain evidence="4 5">Ps_40</strain>
    </source>
</reference>
<evidence type="ECO:0000313" key="5">
    <source>
        <dbReference type="Proteomes" id="UP000063434"/>
    </source>
</evidence>
<dbReference type="Gene3D" id="3.30.420.10">
    <property type="entry name" value="Ribonuclease H-like superfamily/Ribonuclease H"/>
    <property type="match status" value="1"/>
</dbReference>
<dbReference type="SUPFAM" id="SSF53098">
    <property type="entry name" value="Ribonuclease H-like"/>
    <property type="match status" value="1"/>
</dbReference>
<dbReference type="AlphaFoldDB" id="A0A109LAF6"/>
<dbReference type="PATRIC" id="fig|294.195.peg.329"/>
<dbReference type="EMBL" id="LCYC01000062">
    <property type="protein sequence ID" value="KWV71274.1"/>
    <property type="molecule type" value="Genomic_DNA"/>
</dbReference>
<evidence type="ECO:0000313" key="3">
    <source>
        <dbReference type="EMBL" id="KWV71277.1"/>
    </source>
</evidence>
<dbReference type="InterPro" id="IPR047655">
    <property type="entry name" value="Transpos_IS630-like"/>
</dbReference>
<name>A0A109LAF6_PSEFL</name>
<dbReference type="InterPro" id="IPR012337">
    <property type="entry name" value="RNaseH-like_sf"/>
</dbReference>
<gene>
    <name evidence="4" type="ORF">PFL603g_00307</name>
    <name evidence="2" type="ORF">PFL603g_05957</name>
    <name evidence="3" type="ORF">PFL603g_05960</name>
</gene>
<evidence type="ECO:0000313" key="2">
    <source>
        <dbReference type="EMBL" id="KWV71274.1"/>
    </source>
</evidence>
<organism evidence="4 5">
    <name type="scientific">Pseudomonas fluorescens</name>
    <dbReference type="NCBI Taxonomy" id="294"/>
    <lineage>
        <taxon>Bacteria</taxon>
        <taxon>Pseudomonadati</taxon>
        <taxon>Pseudomonadota</taxon>
        <taxon>Gammaproteobacteria</taxon>
        <taxon>Pseudomonadales</taxon>
        <taxon>Pseudomonadaceae</taxon>
        <taxon>Pseudomonas</taxon>
    </lineage>
</organism>
<sequence>MMTQRHGLIVQMARPAAPFALTPSDLVTLQSWLRMGSLAQNLAQRARILLLLADGLTPNTVAEQMQVSASVIFKWRKRYQEAGLEGLNDLPRSGQPRKLSAAKFNDILTLTTQRVPHEATHWSVRLMAKYAQVSTWQVRQVWAASDLKPHRLKTFKISNDPLFADKVVDVVGLYLNPPDNALVLSVDEKTQIQALDRTQPMLPLRPGQIERRTHDYKRHGTASLYAAFDILTGKVIGRITQRHRAKEFLAFLQQINRSTPAELDLHVILDNSSTHKTPVIKQWLEKHPRFKLHFTPTSASWLNAVEGWFAQLERRALYRGVFTSVAELKTGIRQFIEAHNEHSAKPFKWNKTAETIISSVHKAKLGAIKNRFLN</sequence>
<proteinExistence type="predicted"/>
<feature type="domain" description="Tc1-like transposase DDE" evidence="1">
    <location>
        <begin position="185"/>
        <end position="329"/>
    </location>
</feature>